<dbReference type="PANTHER" id="PTHR37293">
    <property type="entry name" value="PHAGE REPLICATION PROTEIN-RELATED"/>
    <property type="match status" value="1"/>
</dbReference>
<name>A0ABT9Y9C4_9FIRM</name>
<dbReference type="NCBIfam" id="TIGR01446">
    <property type="entry name" value="DnaD_dom"/>
    <property type="match status" value="1"/>
</dbReference>
<keyword evidence="5" id="KW-1185">Reference proteome</keyword>
<gene>
    <name evidence="4" type="ORF">J2S01_001812</name>
</gene>
<evidence type="ECO:0000256" key="1">
    <source>
        <dbReference type="ARBA" id="ARBA00093462"/>
    </source>
</evidence>
<proteinExistence type="inferred from homology"/>
<accession>A0ABT9Y9C4</accession>
<dbReference type="Pfam" id="PF07261">
    <property type="entry name" value="DnaB_2"/>
    <property type="match status" value="1"/>
</dbReference>
<comment type="similarity">
    <text evidence="1">Belongs to the DnaB/DnaD family.</text>
</comment>
<dbReference type="Gene3D" id="1.10.10.630">
    <property type="entry name" value="DnaD domain-like"/>
    <property type="match status" value="1"/>
</dbReference>
<protein>
    <submittedName>
        <fullName evidence="4">DnaD/phage-associated family protein</fullName>
    </submittedName>
</protein>
<sequence length="236" mass="27219">MDYSFNKEIACHLGIEKAIMLHNLHFWIIKNVANDANYFDGNYWTYNSLKAFSDLFSFWTEKQIRRILFQLEDEGYILTGNYNKSSYDRTKWYALTAKAFSLYGESICPNGQMELTKQENGIDQMGRPIPDNKPDINTDDKPDEENSVVVVPAERQKVYGCYSNNIHPVSGAIEVGRLTECIVKYGPDVVIKAIETAVGQNKRTLSYIEGILRNWDTRGYPDKPPETPKRKYDIDF</sequence>
<dbReference type="RefSeq" id="WP_307224270.1">
    <property type="nucleotide sequence ID" value="NZ_CP116940.1"/>
</dbReference>
<reference evidence="4 5" key="1">
    <citation type="submission" date="2023-07" db="EMBL/GenBank/DDBJ databases">
        <title>Genomic Encyclopedia of Type Strains, Phase IV (KMG-IV): sequencing the most valuable type-strain genomes for metagenomic binning, comparative biology and taxonomic classification.</title>
        <authorList>
            <person name="Goeker M."/>
        </authorList>
    </citation>
    <scope>NUCLEOTIDE SEQUENCE [LARGE SCALE GENOMIC DNA]</scope>
    <source>
        <strain evidence="4 5">DSM 16980</strain>
    </source>
</reference>
<evidence type="ECO:0000256" key="2">
    <source>
        <dbReference type="SAM" id="MobiDB-lite"/>
    </source>
</evidence>
<feature type="domain" description="DnaB/C C-terminal" evidence="3">
    <location>
        <begin position="175"/>
        <end position="219"/>
    </location>
</feature>
<dbReference type="InterPro" id="IPR006343">
    <property type="entry name" value="DnaB/C_C"/>
</dbReference>
<dbReference type="InterPro" id="IPR034829">
    <property type="entry name" value="DnaD-like_sf"/>
</dbReference>
<dbReference type="SUPFAM" id="SSF158499">
    <property type="entry name" value="DnaD domain-like"/>
    <property type="match status" value="1"/>
</dbReference>
<comment type="caution">
    <text evidence="4">The sequence shown here is derived from an EMBL/GenBank/DDBJ whole genome shotgun (WGS) entry which is preliminary data.</text>
</comment>
<dbReference type="InterPro" id="IPR053162">
    <property type="entry name" value="DnaD"/>
</dbReference>
<dbReference type="EMBL" id="JAUSUE010000012">
    <property type="protein sequence ID" value="MDQ0204090.1"/>
    <property type="molecule type" value="Genomic_DNA"/>
</dbReference>
<feature type="compositionally biased region" description="Basic and acidic residues" evidence="2">
    <location>
        <begin position="130"/>
        <end position="140"/>
    </location>
</feature>
<feature type="region of interest" description="Disordered" evidence="2">
    <location>
        <begin position="123"/>
        <end position="145"/>
    </location>
</feature>
<dbReference type="PANTHER" id="PTHR37293:SF5">
    <property type="entry name" value="DNA REPLICATION PROTEIN"/>
    <property type="match status" value="1"/>
</dbReference>
<dbReference type="Proteomes" id="UP001239167">
    <property type="component" value="Unassembled WGS sequence"/>
</dbReference>
<evidence type="ECO:0000313" key="4">
    <source>
        <dbReference type="EMBL" id="MDQ0204090.1"/>
    </source>
</evidence>
<evidence type="ECO:0000259" key="3">
    <source>
        <dbReference type="Pfam" id="PF07261"/>
    </source>
</evidence>
<evidence type="ECO:0000313" key="5">
    <source>
        <dbReference type="Proteomes" id="UP001239167"/>
    </source>
</evidence>
<organism evidence="4 5">
    <name type="scientific">Pectinatus haikarae</name>
    <dbReference type="NCBI Taxonomy" id="349096"/>
    <lineage>
        <taxon>Bacteria</taxon>
        <taxon>Bacillati</taxon>
        <taxon>Bacillota</taxon>
        <taxon>Negativicutes</taxon>
        <taxon>Selenomonadales</taxon>
        <taxon>Selenomonadaceae</taxon>
        <taxon>Pectinatus</taxon>
    </lineage>
</organism>